<dbReference type="AlphaFoldDB" id="A0A1H1P827"/>
<dbReference type="InterPro" id="IPR036374">
    <property type="entry name" value="OxRdtase_Mopterin-bd_sf"/>
</dbReference>
<dbReference type="PANTHER" id="PTHR43032">
    <property type="entry name" value="PROTEIN-METHIONINE-SULFOXIDE REDUCTASE"/>
    <property type="match status" value="1"/>
</dbReference>
<evidence type="ECO:0000313" key="3">
    <source>
        <dbReference type="EMBL" id="SDS07352.1"/>
    </source>
</evidence>
<dbReference type="InterPro" id="IPR000572">
    <property type="entry name" value="OxRdtase_Mopterin-bd_dom"/>
</dbReference>
<reference evidence="4" key="1">
    <citation type="submission" date="2016-10" db="EMBL/GenBank/DDBJ databases">
        <authorList>
            <person name="Varghese N."/>
            <person name="Submissions S."/>
        </authorList>
    </citation>
    <scope>NUCLEOTIDE SEQUENCE [LARGE SCALE GENOMIC DNA]</scope>
    <source>
        <strain evidence="4">DSM 22127</strain>
    </source>
</reference>
<dbReference type="CDD" id="cd02109">
    <property type="entry name" value="arch_bact_SO_family_Moco"/>
    <property type="match status" value="1"/>
</dbReference>
<dbReference type="Pfam" id="PF00174">
    <property type="entry name" value="Oxidored_molyb"/>
    <property type="match status" value="1"/>
</dbReference>
<sequence length="216" mass="24487">MRTDPFPGERPPMSGRITRGFLGKRRGQQGDRLPPGQYDVGNGWPTLTAEATPRVSTDQFELSIDGLVERPSTWSWDELQALPPSTYAGDIHCVTTWSKFDMTWRGVSLDVLLEQAAPRPEAAYVLVHSSSGYTTNLPLADLRDGKAWVAWEADGKPLTREHGGPARLLVPHLYFWKSAKWVSRLELLDHDQQGFWERNGYHDRGDPWAEQRYQGD</sequence>
<dbReference type="Proteomes" id="UP000198859">
    <property type="component" value="Chromosome I"/>
</dbReference>
<feature type="region of interest" description="Disordered" evidence="1">
    <location>
        <begin position="1"/>
        <end position="42"/>
    </location>
</feature>
<proteinExistence type="predicted"/>
<evidence type="ECO:0000313" key="4">
    <source>
        <dbReference type="Proteomes" id="UP000198859"/>
    </source>
</evidence>
<protein>
    <submittedName>
        <fullName evidence="3">Oxidoreductase molybdopterin binding domain-containing protein</fullName>
    </submittedName>
</protein>
<name>A0A1H1P827_9ACTN</name>
<dbReference type="Gene3D" id="3.90.420.10">
    <property type="entry name" value="Oxidoreductase, molybdopterin-binding domain"/>
    <property type="match status" value="1"/>
</dbReference>
<accession>A0A1H1P827</accession>
<dbReference type="STRING" id="642780.SAMN04488570_1069"/>
<dbReference type="SUPFAM" id="SSF56524">
    <property type="entry name" value="Oxidoreductase molybdopterin-binding domain"/>
    <property type="match status" value="1"/>
</dbReference>
<dbReference type="EMBL" id="LT629757">
    <property type="protein sequence ID" value="SDS07352.1"/>
    <property type="molecule type" value="Genomic_DNA"/>
</dbReference>
<feature type="domain" description="Oxidoreductase molybdopterin-binding" evidence="2">
    <location>
        <begin position="51"/>
        <end position="196"/>
    </location>
</feature>
<evidence type="ECO:0000259" key="2">
    <source>
        <dbReference type="Pfam" id="PF00174"/>
    </source>
</evidence>
<evidence type="ECO:0000256" key="1">
    <source>
        <dbReference type="SAM" id="MobiDB-lite"/>
    </source>
</evidence>
<gene>
    <name evidence="3" type="ORF">SAMN04488570_1069</name>
</gene>
<organism evidence="3 4">
    <name type="scientific">Nocardioides scoriae</name>
    <dbReference type="NCBI Taxonomy" id="642780"/>
    <lineage>
        <taxon>Bacteria</taxon>
        <taxon>Bacillati</taxon>
        <taxon>Actinomycetota</taxon>
        <taxon>Actinomycetes</taxon>
        <taxon>Propionibacteriales</taxon>
        <taxon>Nocardioidaceae</taxon>
        <taxon>Nocardioides</taxon>
    </lineage>
</organism>
<dbReference type="PANTHER" id="PTHR43032:SF4">
    <property type="entry name" value="OXIDOREDUCTASE MOLYBDOPTERIN-BINDING DOMAIN-CONTAINING PROTEIN"/>
    <property type="match status" value="1"/>
</dbReference>
<keyword evidence="4" id="KW-1185">Reference proteome</keyword>